<comment type="caution">
    <text evidence="2">The sequence shown here is derived from an EMBL/GenBank/DDBJ whole genome shotgun (WGS) entry which is preliminary data.</text>
</comment>
<dbReference type="InterPro" id="IPR029063">
    <property type="entry name" value="SAM-dependent_MTases_sf"/>
</dbReference>
<keyword evidence="3" id="KW-1185">Reference proteome</keyword>
<name>A0A840Y3R6_9PROT</name>
<dbReference type="NCBIfam" id="TIGR01444">
    <property type="entry name" value="fkbM_fam"/>
    <property type="match status" value="1"/>
</dbReference>
<dbReference type="GO" id="GO:0032259">
    <property type="term" value="P:methylation"/>
    <property type="evidence" value="ECO:0007669"/>
    <property type="project" value="UniProtKB-KW"/>
</dbReference>
<organism evidence="2 3">
    <name type="scientific">Neoroseomonas alkaliterrae</name>
    <dbReference type="NCBI Taxonomy" id="1452450"/>
    <lineage>
        <taxon>Bacteria</taxon>
        <taxon>Pseudomonadati</taxon>
        <taxon>Pseudomonadota</taxon>
        <taxon>Alphaproteobacteria</taxon>
        <taxon>Acetobacterales</taxon>
        <taxon>Acetobacteraceae</taxon>
        <taxon>Neoroseomonas</taxon>
    </lineage>
</organism>
<dbReference type="Gene3D" id="3.40.50.150">
    <property type="entry name" value="Vaccinia Virus protein VP39"/>
    <property type="match status" value="1"/>
</dbReference>
<evidence type="ECO:0000259" key="1">
    <source>
        <dbReference type="Pfam" id="PF05050"/>
    </source>
</evidence>
<sequence>MSLVSRAAGGATHASIQMLARALARLSRGERSWLARRIMQDRYAEDARILAGFFEEALSAWKNRQYDVALNGEAALLRRLARFAPAVLFDVGANAGDWCLAVREAMPDAALHAFEIDPDTAALFAERLKDAPGLILNPIGLADVEGEVRIFVRPEENTATTMLDAGAEGRVEKTVKVTTGDAYVAKHGLARIDLLKIDVEGAEPRVLEGFAGCFARGMITMVQFEYGPANLQTRFLLGDFHRFFEERGFVLGKIFPEGVTFGPYMPQDEDFRGPNFLACRSDRQDIIEALRCERLEPL</sequence>
<dbReference type="RefSeq" id="WP_184482836.1">
    <property type="nucleotide sequence ID" value="NZ_JAAEDJ010000046.1"/>
</dbReference>
<dbReference type="Proteomes" id="UP000562254">
    <property type="component" value="Unassembled WGS sequence"/>
</dbReference>
<reference evidence="2 3" key="1">
    <citation type="submission" date="2020-08" db="EMBL/GenBank/DDBJ databases">
        <title>Genomic Encyclopedia of Type Strains, Phase IV (KMG-IV): sequencing the most valuable type-strain genomes for metagenomic binning, comparative biology and taxonomic classification.</title>
        <authorList>
            <person name="Goeker M."/>
        </authorList>
    </citation>
    <scope>NUCLEOTIDE SEQUENCE [LARGE SCALE GENOMIC DNA]</scope>
    <source>
        <strain evidence="2 3">DSM 25895</strain>
    </source>
</reference>
<dbReference type="SUPFAM" id="SSF53335">
    <property type="entry name" value="S-adenosyl-L-methionine-dependent methyltransferases"/>
    <property type="match status" value="1"/>
</dbReference>
<proteinExistence type="predicted"/>
<dbReference type="PANTHER" id="PTHR36973">
    <property type="entry name" value="SLL1456 PROTEIN-RELATED"/>
    <property type="match status" value="1"/>
</dbReference>
<accession>A0A840Y3R6</accession>
<keyword evidence="2" id="KW-0489">Methyltransferase</keyword>
<dbReference type="GO" id="GO:0008171">
    <property type="term" value="F:O-methyltransferase activity"/>
    <property type="evidence" value="ECO:0007669"/>
    <property type="project" value="TreeGrafter"/>
</dbReference>
<dbReference type="AlphaFoldDB" id="A0A840Y3R6"/>
<feature type="domain" description="Methyltransferase FkbM" evidence="1">
    <location>
        <begin position="90"/>
        <end position="250"/>
    </location>
</feature>
<evidence type="ECO:0000313" key="3">
    <source>
        <dbReference type="Proteomes" id="UP000562254"/>
    </source>
</evidence>
<dbReference type="Pfam" id="PF05050">
    <property type="entry name" value="Methyltransf_21"/>
    <property type="match status" value="1"/>
</dbReference>
<dbReference type="InterPro" id="IPR006342">
    <property type="entry name" value="FkbM_mtfrase"/>
</dbReference>
<protein>
    <submittedName>
        <fullName evidence="2">FkbM family methyltransferase</fullName>
    </submittedName>
</protein>
<keyword evidence="2" id="KW-0808">Transferase</keyword>
<dbReference type="InterPro" id="IPR053188">
    <property type="entry name" value="FkbM_Methyltransferase"/>
</dbReference>
<dbReference type="EMBL" id="JACIJE010000003">
    <property type="protein sequence ID" value="MBB5689262.1"/>
    <property type="molecule type" value="Genomic_DNA"/>
</dbReference>
<gene>
    <name evidence="2" type="ORF">FHS88_001387</name>
</gene>
<evidence type="ECO:0000313" key="2">
    <source>
        <dbReference type="EMBL" id="MBB5689262.1"/>
    </source>
</evidence>
<dbReference type="PANTHER" id="PTHR36973:SF4">
    <property type="entry name" value="NODULATION PROTEIN"/>
    <property type="match status" value="1"/>
</dbReference>